<dbReference type="CDD" id="cd00518">
    <property type="entry name" value="H2MP"/>
    <property type="match status" value="1"/>
</dbReference>
<comment type="caution">
    <text evidence="5">The sequence shown here is derived from an EMBL/GenBank/DDBJ whole genome shotgun (WGS) entry which is preliminary data.</text>
</comment>
<protein>
    <recommendedName>
        <fullName evidence="7">Hydrogenase maturation protease</fullName>
    </recommendedName>
</protein>
<dbReference type="AlphaFoldDB" id="A0A660SMD0"/>
<dbReference type="EMBL" id="QNBE01000004">
    <property type="protein sequence ID" value="RKX71642.1"/>
    <property type="molecule type" value="Genomic_DNA"/>
</dbReference>
<evidence type="ECO:0000256" key="3">
    <source>
        <dbReference type="ARBA" id="ARBA00022750"/>
    </source>
</evidence>
<keyword evidence="3" id="KW-0064">Aspartyl protease</keyword>
<evidence type="ECO:0000256" key="2">
    <source>
        <dbReference type="ARBA" id="ARBA00022670"/>
    </source>
</evidence>
<dbReference type="GO" id="GO:0008047">
    <property type="term" value="F:enzyme activator activity"/>
    <property type="evidence" value="ECO:0007669"/>
    <property type="project" value="InterPro"/>
</dbReference>
<dbReference type="NCBIfam" id="TIGR00072">
    <property type="entry name" value="hydrog_prot"/>
    <property type="match status" value="1"/>
</dbReference>
<sequence length="140" mass="16014">MRRILIGIGNQERTDDGVGLVVADRLKDRFDAVVKIRLFLPEDLLSLRGYDEAVIIDGAFGIPEGEVRRYRVDDLPCSKTLTHIHDIGNLLRLGEMLYRDFPKKITIFGIGITDTRFGDQLTERMKGRLDRICQDILELL</sequence>
<dbReference type="InterPro" id="IPR000671">
    <property type="entry name" value="Peptidase_A31"/>
</dbReference>
<evidence type="ECO:0000256" key="4">
    <source>
        <dbReference type="ARBA" id="ARBA00022801"/>
    </source>
</evidence>
<reference evidence="5 6" key="1">
    <citation type="submission" date="2018-06" db="EMBL/GenBank/DDBJ databases">
        <title>Extensive metabolic versatility and redundancy in microbially diverse, dynamic hydrothermal sediments.</title>
        <authorList>
            <person name="Dombrowski N."/>
            <person name="Teske A."/>
            <person name="Baker B.J."/>
        </authorList>
    </citation>
    <scope>NUCLEOTIDE SEQUENCE [LARGE SCALE GENOMIC DNA]</scope>
    <source>
        <strain evidence="5">B36_G15</strain>
    </source>
</reference>
<keyword evidence="2" id="KW-0645">Protease</keyword>
<dbReference type="SUPFAM" id="SSF53163">
    <property type="entry name" value="HybD-like"/>
    <property type="match status" value="1"/>
</dbReference>
<keyword evidence="4" id="KW-0378">Hydrolase</keyword>
<dbReference type="Pfam" id="PF01750">
    <property type="entry name" value="HycI"/>
    <property type="match status" value="1"/>
</dbReference>
<evidence type="ECO:0000313" key="5">
    <source>
        <dbReference type="EMBL" id="RKX71642.1"/>
    </source>
</evidence>
<dbReference type="PANTHER" id="PTHR30302">
    <property type="entry name" value="HYDROGENASE 1 MATURATION PROTEASE"/>
    <property type="match status" value="1"/>
</dbReference>
<dbReference type="InterPro" id="IPR023430">
    <property type="entry name" value="Pept_HybD-like_dom_sf"/>
</dbReference>
<dbReference type="Gene3D" id="3.40.50.1450">
    <property type="entry name" value="HybD-like"/>
    <property type="match status" value="1"/>
</dbReference>
<comment type="similarity">
    <text evidence="1">Belongs to the peptidase A31 family.</text>
</comment>
<evidence type="ECO:0008006" key="7">
    <source>
        <dbReference type="Google" id="ProtNLM"/>
    </source>
</evidence>
<dbReference type="GO" id="GO:0004190">
    <property type="term" value="F:aspartic-type endopeptidase activity"/>
    <property type="evidence" value="ECO:0007669"/>
    <property type="project" value="UniProtKB-KW"/>
</dbReference>
<gene>
    <name evidence="5" type="ORF">DRP53_00715</name>
</gene>
<dbReference type="GO" id="GO:0016485">
    <property type="term" value="P:protein processing"/>
    <property type="evidence" value="ECO:0007669"/>
    <property type="project" value="TreeGrafter"/>
</dbReference>
<accession>A0A660SMD0</accession>
<evidence type="ECO:0000313" key="6">
    <source>
        <dbReference type="Proteomes" id="UP000268469"/>
    </source>
</evidence>
<organism evidence="5 6">
    <name type="scientific">candidate division WOR-3 bacterium</name>
    <dbReference type="NCBI Taxonomy" id="2052148"/>
    <lineage>
        <taxon>Bacteria</taxon>
        <taxon>Bacteria division WOR-3</taxon>
    </lineage>
</organism>
<dbReference type="PANTHER" id="PTHR30302:SF1">
    <property type="entry name" value="HYDROGENASE 2 MATURATION PROTEASE"/>
    <property type="match status" value="1"/>
</dbReference>
<proteinExistence type="inferred from homology"/>
<name>A0A660SMD0_UNCW3</name>
<dbReference type="Proteomes" id="UP000268469">
    <property type="component" value="Unassembled WGS sequence"/>
</dbReference>
<evidence type="ECO:0000256" key="1">
    <source>
        <dbReference type="ARBA" id="ARBA00006814"/>
    </source>
</evidence>